<dbReference type="InterPro" id="IPR011010">
    <property type="entry name" value="DNA_brk_join_enz"/>
</dbReference>
<dbReference type="EMBL" id="CAJNIZ010037927">
    <property type="protein sequence ID" value="CAE7574152.1"/>
    <property type="molecule type" value="Genomic_DNA"/>
</dbReference>
<dbReference type="AlphaFoldDB" id="A0A812UGP0"/>
<evidence type="ECO:0008006" key="3">
    <source>
        <dbReference type="Google" id="ProtNLM"/>
    </source>
</evidence>
<reference evidence="1" key="1">
    <citation type="submission" date="2021-02" db="EMBL/GenBank/DDBJ databases">
        <authorList>
            <person name="Dougan E. K."/>
            <person name="Rhodes N."/>
            <person name="Thang M."/>
            <person name="Chan C."/>
        </authorList>
    </citation>
    <scope>NUCLEOTIDE SEQUENCE</scope>
</reference>
<keyword evidence="2" id="KW-1185">Reference proteome</keyword>
<feature type="non-terminal residue" evidence="1">
    <location>
        <position position="289"/>
    </location>
</feature>
<accession>A0A812UGP0</accession>
<gene>
    <name evidence="1" type="ORF">SPIL2461_LOCUS15461</name>
</gene>
<evidence type="ECO:0000313" key="2">
    <source>
        <dbReference type="Proteomes" id="UP000649617"/>
    </source>
</evidence>
<dbReference type="Proteomes" id="UP000649617">
    <property type="component" value="Unassembled WGS sequence"/>
</dbReference>
<proteinExistence type="predicted"/>
<comment type="caution">
    <text evidence="1">The sequence shown here is derived from an EMBL/GenBank/DDBJ whole genome shotgun (WGS) entry which is preliminary data.</text>
</comment>
<evidence type="ECO:0000313" key="1">
    <source>
        <dbReference type="EMBL" id="CAE7574152.1"/>
    </source>
</evidence>
<name>A0A812UGP0_SYMPI</name>
<organism evidence="1 2">
    <name type="scientific">Symbiodinium pilosum</name>
    <name type="common">Dinoflagellate</name>
    <dbReference type="NCBI Taxonomy" id="2952"/>
    <lineage>
        <taxon>Eukaryota</taxon>
        <taxon>Sar</taxon>
        <taxon>Alveolata</taxon>
        <taxon>Dinophyceae</taxon>
        <taxon>Suessiales</taxon>
        <taxon>Symbiodiniaceae</taxon>
        <taxon>Symbiodinium</taxon>
    </lineage>
</organism>
<dbReference type="GO" id="GO:0003677">
    <property type="term" value="F:DNA binding"/>
    <property type="evidence" value="ECO:0007669"/>
    <property type="project" value="InterPro"/>
</dbReference>
<sequence length="289" mass="31880">MLGLPERFEKVVASARIARNPARWLRFLLLLAGDIERNPGPDRARRGALDLEAGFAPSTSRKMRKSLLAFLAWLRDEAELDAAAVLAAADTTGLALRAFGLHLYEAGLPRYIFVYAITAIQDKFPQRRNFLTAAWQIDKKWQRAEPGACRAVLPAAAVRAAIGVALLWGWFRWAAAVIVGFLAMLHPGELVGLTRKDLMFPADTLGHTSSLFVHLRNPKTSRFARRQHGRIDDSAAIDFLFSLTRGAPSDARLCPGSTHSFRKQWNAILDRLGLPSKAAEHGATPGVLR</sequence>
<dbReference type="SUPFAM" id="SSF56349">
    <property type="entry name" value="DNA breaking-rejoining enzymes"/>
    <property type="match status" value="1"/>
</dbReference>
<protein>
    <recommendedName>
        <fullName evidence="3">Tyr recombinase domain-containing protein</fullName>
    </recommendedName>
</protein>
<dbReference type="OrthoDB" id="445327at2759"/>